<dbReference type="PANTHER" id="PTHR12455">
    <property type="entry name" value="NUCLEOLAR COMPLEX PROTEIN 4"/>
    <property type="match status" value="1"/>
</dbReference>
<dbReference type="STRING" id="37001.A0A1A9WA77"/>
<dbReference type="InterPro" id="IPR027193">
    <property type="entry name" value="Noc4"/>
</dbReference>
<proteinExistence type="inferred from homology"/>
<reference evidence="4" key="1">
    <citation type="submission" date="2014-03" db="EMBL/GenBank/DDBJ databases">
        <authorList>
            <person name="Aksoy S."/>
            <person name="Warren W."/>
            <person name="Wilson R.K."/>
        </authorList>
    </citation>
    <scope>NUCLEOTIDE SEQUENCE [LARGE SCALE GENOMIC DNA]</scope>
    <source>
        <strain evidence="4">IAEA</strain>
    </source>
</reference>
<evidence type="ECO:0000259" key="2">
    <source>
        <dbReference type="Pfam" id="PF03914"/>
    </source>
</evidence>
<name>A0A1A9WA77_9MUSC</name>
<dbReference type="InterPro" id="IPR005612">
    <property type="entry name" value="CCAAT-binding_factor"/>
</dbReference>
<dbReference type="Proteomes" id="UP000091820">
    <property type="component" value="Unassembled WGS sequence"/>
</dbReference>
<dbReference type="GO" id="GO:0032040">
    <property type="term" value="C:small-subunit processome"/>
    <property type="evidence" value="ECO:0007669"/>
    <property type="project" value="TreeGrafter"/>
</dbReference>
<evidence type="ECO:0000313" key="4">
    <source>
        <dbReference type="Proteomes" id="UP000091820"/>
    </source>
</evidence>
<dbReference type="AlphaFoldDB" id="A0A1A9WA77"/>
<dbReference type="GO" id="GO:0042254">
    <property type="term" value="P:ribosome biogenesis"/>
    <property type="evidence" value="ECO:0007669"/>
    <property type="project" value="InterPro"/>
</dbReference>
<feature type="domain" description="CCAAT-binding factor" evidence="2">
    <location>
        <begin position="309"/>
        <end position="457"/>
    </location>
</feature>
<dbReference type="GO" id="GO:0030692">
    <property type="term" value="C:Noc4p-Nop14p complex"/>
    <property type="evidence" value="ECO:0007669"/>
    <property type="project" value="TreeGrafter"/>
</dbReference>
<organism evidence="3 4">
    <name type="scientific">Glossina brevipalpis</name>
    <dbReference type="NCBI Taxonomy" id="37001"/>
    <lineage>
        <taxon>Eukaryota</taxon>
        <taxon>Metazoa</taxon>
        <taxon>Ecdysozoa</taxon>
        <taxon>Arthropoda</taxon>
        <taxon>Hexapoda</taxon>
        <taxon>Insecta</taxon>
        <taxon>Pterygota</taxon>
        <taxon>Neoptera</taxon>
        <taxon>Endopterygota</taxon>
        <taxon>Diptera</taxon>
        <taxon>Brachycera</taxon>
        <taxon>Muscomorpha</taxon>
        <taxon>Hippoboscoidea</taxon>
        <taxon>Glossinidae</taxon>
        <taxon>Glossina</taxon>
    </lineage>
</organism>
<comment type="similarity">
    <text evidence="1">Belongs to the CBF/MAK21 family.</text>
</comment>
<sequence>MAGVQSDVGDAIKSEISKELRDKANDFLNNKLKANNLVDIIAYLEENLNNKQPIISGILALEVVFNELLKRREFCQYVHMHKNALENNEQTAKSEALNKYCIWLRERYEEAMVLILKGIDSENDIESAQALSTCMKLLTVEGKYPLDGAEAQFPQLRLHNILQKLLSVDRLRLNTIQNLKDYAVYVDVVQHCWRLLQHNLLKKSTLKHETFALNFLELMHTLPVSKELFEQNKRLCSLSEKILPAYNVTRRHINKVWNNLMQCVGPDILEIVHKKVLIILLERILPHLDKPILLTDFLMDSLDCGGAVSLLALQGMFTLIQKHNITYPNVYEKLYSMFEPEIFHTKFKARLFYLADIFLSSTHLPEGLVAAFVKRLARLSIVAPPQDAVIILYFIGNLMMRHNGLRKLICAPNEIQVSRDPYVMEERQPAKANAMESSLWEIVALQKHALPSVAAAAKFIMQPIPKHEWDLSLVLEIKEDDIFDQEISKRCKQYAMAIEKSQALFLPKNDLFQQHWCLI</sequence>
<evidence type="ECO:0000313" key="3">
    <source>
        <dbReference type="EnsemblMetazoa" id="GBRI011977-PA"/>
    </source>
</evidence>
<protein>
    <recommendedName>
        <fullName evidence="2">CCAAT-binding factor domain-containing protein</fullName>
    </recommendedName>
</protein>
<dbReference type="EnsemblMetazoa" id="GBRI011977-RA">
    <property type="protein sequence ID" value="GBRI011977-PA"/>
    <property type="gene ID" value="GBRI011977"/>
</dbReference>
<dbReference type="Pfam" id="PF03914">
    <property type="entry name" value="CBF"/>
    <property type="match status" value="1"/>
</dbReference>
<dbReference type="PANTHER" id="PTHR12455:SF0">
    <property type="entry name" value="NUCLEOLAR COMPLEX PROTEIN 4 HOMOLOG"/>
    <property type="match status" value="1"/>
</dbReference>
<evidence type="ECO:0000256" key="1">
    <source>
        <dbReference type="ARBA" id="ARBA00007797"/>
    </source>
</evidence>
<reference evidence="3" key="2">
    <citation type="submission" date="2020-05" db="UniProtKB">
        <authorList>
            <consortium name="EnsemblMetazoa"/>
        </authorList>
    </citation>
    <scope>IDENTIFICATION</scope>
    <source>
        <strain evidence="3">IAEA</strain>
    </source>
</reference>
<dbReference type="VEuPathDB" id="VectorBase:GBRI011977"/>
<keyword evidence="4" id="KW-1185">Reference proteome</keyword>
<accession>A0A1A9WA77</accession>